<dbReference type="STRING" id="408074.SAMN05660909_01846"/>
<gene>
    <name evidence="2" type="ORF">SAMN05660909_01846</name>
</gene>
<protein>
    <recommendedName>
        <fullName evidence="4">DUF1795 domain-containing protein</fullName>
    </recommendedName>
</protein>
<dbReference type="Gene3D" id="3.40.1000.10">
    <property type="entry name" value="Mog1/PsbP, alpha/beta/alpha sandwich"/>
    <property type="match status" value="1"/>
</dbReference>
<dbReference type="EMBL" id="FNRL01000007">
    <property type="protein sequence ID" value="SEA42423.1"/>
    <property type="molecule type" value="Genomic_DNA"/>
</dbReference>
<dbReference type="RefSeq" id="WP_089760901.1">
    <property type="nucleotide sequence ID" value="NZ_BKAT01000024.1"/>
</dbReference>
<accession>A0A1H4B2P0</accession>
<keyword evidence="1" id="KW-0732">Signal</keyword>
<sequence>MKVQLVLAISCLLSFTACNNANRSPKAISNTEVLERAGKAPGMNAGSGRFTVATPAGWTKTDTVVSHVHYTFLKGPMSADSLFQVNVNIVSQQVKEGVTVDDYMEGTESQMESIFDNYKKLDTGERPVTGVTAKWLKYRFSNNDASLWLSGQISVLVKNNITYVVTLTTPADELEKYSPVLDTILDSFVAN</sequence>
<dbReference type="Pfam" id="PF08786">
    <property type="entry name" value="DcrB"/>
    <property type="match status" value="1"/>
</dbReference>
<evidence type="ECO:0008006" key="4">
    <source>
        <dbReference type="Google" id="ProtNLM"/>
    </source>
</evidence>
<proteinExistence type="predicted"/>
<dbReference type="Proteomes" id="UP000199656">
    <property type="component" value="Unassembled WGS sequence"/>
</dbReference>
<feature type="signal peptide" evidence="1">
    <location>
        <begin position="1"/>
        <end position="19"/>
    </location>
</feature>
<dbReference type="PROSITE" id="PS51257">
    <property type="entry name" value="PROKAR_LIPOPROTEIN"/>
    <property type="match status" value="1"/>
</dbReference>
<keyword evidence="3" id="KW-1185">Reference proteome</keyword>
<dbReference type="InterPro" id="IPR016123">
    <property type="entry name" value="Mog1/PsbP_a/b/a-sand"/>
</dbReference>
<dbReference type="AlphaFoldDB" id="A0A1H4B2P0"/>
<evidence type="ECO:0000313" key="3">
    <source>
        <dbReference type="Proteomes" id="UP000199656"/>
    </source>
</evidence>
<organism evidence="2 3">
    <name type="scientific">Chitinophaga terrae</name>
    <name type="common">ex Kim and Jung 2007</name>
    <dbReference type="NCBI Taxonomy" id="408074"/>
    <lineage>
        <taxon>Bacteria</taxon>
        <taxon>Pseudomonadati</taxon>
        <taxon>Bacteroidota</taxon>
        <taxon>Chitinophagia</taxon>
        <taxon>Chitinophagales</taxon>
        <taxon>Chitinophagaceae</taxon>
        <taxon>Chitinophaga</taxon>
    </lineage>
</organism>
<dbReference type="OrthoDB" id="673905at2"/>
<feature type="chain" id="PRO_5011668001" description="DUF1795 domain-containing protein" evidence="1">
    <location>
        <begin position="20"/>
        <end position="191"/>
    </location>
</feature>
<evidence type="ECO:0000256" key="1">
    <source>
        <dbReference type="SAM" id="SignalP"/>
    </source>
</evidence>
<dbReference type="InterPro" id="IPR014894">
    <property type="entry name" value="DcrB/EagT6"/>
</dbReference>
<dbReference type="SUPFAM" id="SSF55724">
    <property type="entry name" value="Mog1p/PsbP-like"/>
    <property type="match status" value="1"/>
</dbReference>
<name>A0A1H4B2P0_9BACT</name>
<reference evidence="3" key="1">
    <citation type="submission" date="2016-10" db="EMBL/GenBank/DDBJ databases">
        <authorList>
            <person name="Varghese N."/>
            <person name="Submissions S."/>
        </authorList>
    </citation>
    <scope>NUCLEOTIDE SEQUENCE [LARGE SCALE GENOMIC DNA]</scope>
    <source>
        <strain evidence="3">DSM 23920</strain>
    </source>
</reference>
<evidence type="ECO:0000313" key="2">
    <source>
        <dbReference type="EMBL" id="SEA42423.1"/>
    </source>
</evidence>